<accession>A0A371HLK8</accession>
<comment type="caution">
    <text evidence="1">The sequence shown here is derived from an EMBL/GenBank/DDBJ whole genome shotgun (WGS) entry which is preliminary data.</text>
</comment>
<proteinExistence type="predicted"/>
<dbReference type="AlphaFoldDB" id="A0A371HLK8"/>
<evidence type="ECO:0000313" key="2">
    <source>
        <dbReference type="Proteomes" id="UP000257109"/>
    </source>
</evidence>
<gene>
    <name evidence="1" type="ORF">CR513_12717</name>
</gene>
<evidence type="ECO:0000313" key="1">
    <source>
        <dbReference type="EMBL" id="RDY03669.1"/>
    </source>
</evidence>
<dbReference type="Proteomes" id="UP000257109">
    <property type="component" value="Unassembled WGS sequence"/>
</dbReference>
<protein>
    <recommendedName>
        <fullName evidence="3">Reverse transcriptase RNase H-like domain-containing protein</fullName>
    </recommendedName>
</protein>
<name>A0A371HLK8_MUCPR</name>
<dbReference type="EMBL" id="QJKJ01002238">
    <property type="protein sequence ID" value="RDY03669.1"/>
    <property type="molecule type" value="Genomic_DNA"/>
</dbReference>
<keyword evidence="2" id="KW-1185">Reference proteome</keyword>
<reference evidence="1" key="1">
    <citation type="submission" date="2018-05" db="EMBL/GenBank/DDBJ databases">
        <title>Draft genome of Mucuna pruriens seed.</title>
        <authorList>
            <person name="Nnadi N.E."/>
            <person name="Vos R."/>
            <person name="Hasami M.H."/>
            <person name="Devisetty U.K."/>
            <person name="Aguiy J.C."/>
        </authorList>
    </citation>
    <scope>NUCLEOTIDE SEQUENCE [LARGE SCALE GENOMIC DNA]</scope>
    <source>
        <strain evidence="1">JCA_2017</strain>
    </source>
</reference>
<feature type="non-terminal residue" evidence="1">
    <location>
        <position position="1"/>
    </location>
</feature>
<dbReference type="OrthoDB" id="1739755at2759"/>
<organism evidence="1 2">
    <name type="scientific">Mucuna pruriens</name>
    <name type="common">Velvet bean</name>
    <name type="synonym">Dolichos pruriens</name>
    <dbReference type="NCBI Taxonomy" id="157652"/>
    <lineage>
        <taxon>Eukaryota</taxon>
        <taxon>Viridiplantae</taxon>
        <taxon>Streptophyta</taxon>
        <taxon>Embryophyta</taxon>
        <taxon>Tracheophyta</taxon>
        <taxon>Spermatophyta</taxon>
        <taxon>Magnoliopsida</taxon>
        <taxon>eudicotyledons</taxon>
        <taxon>Gunneridae</taxon>
        <taxon>Pentapetalae</taxon>
        <taxon>rosids</taxon>
        <taxon>fabids</taxon>
        <taxon>Fabales</taxon>
        <taxon>Fabaceae</taxon>
        <taxon>Papilionoideae</taxon>
        <taxon>50 kb inversion clade</taxon>
        <taxon>NPAAA clade</taxon>
        <taxon>indigoferoid/millettioid clade</taxon>
        <taxon>Phaseoleae</taxon>
        <taxon>Mucuna</taxon>
    </lineage>
</organism>
<evidence type="ECO:0008006" key="3">
    <source>
        <dbReference type="Google" id="ProtNLM"/>
    </source>
</evidence>
<sequence>MLLLQEFDIEIRDKKGVENFVADHLSRIEKESEPMPIIDEFLDEHLLHITMPTPWFANIYNFVATSQFPLEASRDFAVIKLFANASLKLGSIWSSNSTMQHLEEDTMDQLRLLEKCLIVAFIGPLFSKTLISSSPPTTNTKKLEWQLPKGMKCPNNPSCSVKFFICGAIPNLQ</sequence>